<reference evidence="2 3" key="1">
    <citation type="submission" date="2014-02" db="EMBL/GenBank/DDBJ databases">
        <title>Genome sequence of Brachybacterium phenoliresistens strain W13A50.</title>
        <authorList>
            <person name="Wang X."/>
        </authorList>
    </citation>
    <scope>NUCLEOTIDE SEQUENCE [LARGE SCALE GENOMIC DNA]</scope>
    <source>
        <strain evidence="2 3">W13A50</strain>
    </source>
</reference>
<evidence type="ECO:0000313" key="2">
    <source>
        <dbReference type="EMBL" id="EWS80137.1"/>
    </source>
</evidence>
<dbReference type="AlphaFoldDB" id="Z9JQW8"/>
<accession>Z9JQW8</accession>
<dbReference type="PATRIC" id="fig|396014.3.peg.3094"/>
<keyword evidence="1" id="KW-0812">Transmembrane</keyword>
<feature type="transmembrane region" description="Helical" evidence="1">
    <location>
        <begin position="186"/>
        <end position="212"/>
    </location>
</feature>
<protein>
    <submittedName>
        <fullName evidence="2">Uncharacterized protein</fullName>
    </submittedName>
</protein>
<evidence type="ECO:0000256" key="1">
    <source>
        <dbReference type="SAM" id="Phobius"/>
    </source>
</evidence>
<gene>
    <name evidence="2" type="ORF">BF93_05320</name>
</gene>
<feature type="transmembrane region" description="Helical" evidence="1">
    <location>
        <begin position="134"/>
        <end position="155"/>
    </location>
</feature>
<dbReference type="EMBL" id="JDYK01000019">
    <property type="protein sequence ID" value="EWS80137.1"/>
    <property type="molecule type" value="Genomic_DNA"/>
</dbReference>
<evidence type="ECO:0000313" key="3">
    <source>
        <dbReference type="Proteomes" id="UP000023067"/>
    </source>
</evidence>
<name>Z9JQW8_9MICO</name>
<keyword evidence="3" id="KW-1185">Reference proteome</keyword>
<feature type="transmembrane region" description="Helical" evidence="1">
    <location>
        <begin position="57"/>
        <end position="80"/>
    </location>
</feature>
<comment type="caution">
    <text evidence="2">The sequence shown here is derived from an EMBL/GenBank/DDBJ whole genome shotgun (WGS) entry which is preliminary data.</text>
</comment>
<sequence length="230" mass="23384">MATAPASKGAPEGRDVHERGIWRAAFVLYDLALLAVPLALGGALVLAAVVLSQGTLLGLLLVPAEAWLIGSLVVAALHAVHDQDLTTDIRPLRRLLAGLRQGHRQAAVLWIPVGLMAAGLIGGGMIGGGAGPDLAGLVLLLAVALIALLGSVIASRFTVSGIGLWRAALGAVAVSPRGVLGVGLTLLAAVLSVAVLGEWVLLLVAAPLVLLLDRSARPLVLALEESLDDR</sequence>
<dbReference type="RefSeq" id="WP_038373886.1">
    <property type="nucleotide sequence ID" value="NZ_KK070002.1"/>
</dbReference>
<keyword evidence="1" id="KW-1133">Transmembrane helix</keyword>
<feature type="transmembrane region" description="Helical" evidence="1">
    <location>
        <begin position="107"/>
        <end position="128"/>
    </location>
</feature>
<keyword evidence="1" id="KW-0472">Membrane</keyword>
<dbReference type="Proteomes" id="UP000023067">
    <property type="component" value="Unassembled WGS sequence"/>
</dbReference>
<organism evidence="2 3">
    <name type="scientific">Brachybacterium phenoliresistens</name>
    <dbReference type="NCBI Taxonomy" id="396014"/>
    <lineage>
        <taxon>Bacteria</taxon>
        <taxon>Bacillati</taxon>
        <taxon>Actinomycetota</taxon>
        <taxon>Actinomycetes</taxon>
        <taxon>Micrococcales</taxon>
        <taxon>Dermabacteraceae</taxon>
        <taxon>Brachybacterium</taxon>
    </lineage>
</organism>
<dbReference type="HOGENOM" id="CLU_1202938_0_0_11"/>
<proteinExistence type="predicted"/>
<dbReference type="STRING" id="396014.BF93_05320"/>
<feature type="transmembrane region" description="Helical" evidence="1">
    <location>
        <begin position="27"/>
        <end position="51"/>
    </location>
</feature>